<feature type="compositionally biased region" description="Polar residues" evidence="6">
    <location>
        <begin position="164"/>
        <end position="181"/>
    </location>
</feature>
<feature type="compositionally biased region" description="Basic and acidic residues" evidence="6">
    <location>
        <begin position="182"/>
        <end position="198"/>
    </location>
</feature>
<feature type="compositionally biased region" description="Basic and acidic residues" evidence="6">
    <location>
        <begin position="44"/>
        <end position="65"/>
    </location>
</feature>
<feature type="compositionally biased region" description="Polar residues" evidence="6">
    <location>
        <begin position="11"/>
        <end position="27"/>
    </location>
</feature>
<feature type="region of interest" description="Disordered" evidence="6">
    <location>
        <begin position="44"/>
        <end position="205"/>
    </location>
</feature>
<dbReference type="Pfam" id="PF13917">
    <property type="entry name" value="zf-CCHC_3"/>
    <property type="match status" value="2"/>
</dbReference>
<evidence type="ECO:0000256" key="1">
    <source>
        <dbReference type="ARBA" id="ARBA00022723"/>
    </source>
</evidence>
<keyword evidence="5" id="KW-0804">Transcription</keyword>
<dbReference type="InterPro" id="IPR001878">
    <property type="entry name" value="Znf_CCHC"/>
</dbReference>
<keyword evidence="1" id="KW-0479">Metal-binding</keyword>
<protein>
    <recommendedName>
        <fullName evidence="7">CCHC-type domain-containing protein</fullName>
    </recommendedName>
</protein>
<evidence type="ECO:0000256" key="5">
    <source>
        <dbReference type="ARBA" id="ARBA00023163"/>
    </source>
</evidence>
<dbReference type="PANTHER" id="PTHR33304:SF9">
    <property type="entry name" value="RING_FYVE_PHD ZINC FINGER SUPERFAMILY PROTEIN"/>
    <property type="match status" value="1"/>
</dbReference>
<name>A0AAV1RCX2_9ROSI</name>
<keyword evidence="9" id="KW-1185">Reference proteome</keyword>
<feature type="compositionally biased region" description="Polar residues" evidence="6">
    <location>
        <begin position="134"/>
        <end position="153"/>
    </location>
</feature>
<evidence type="ECO:0000256" key="3">
    <source>
        <dbReference type="ARBA" id="ARBA00022833"/>
    </source>
</evidence>
<dbReference type="SMART" id="SM00343">
    <property type="entry name" value="ZnF_C2HC"/>
    <property type="match status" value="2"/>
</dbReference>
<dbReference type="GO" id="GO:0034244">
    <property type="term" value="P:negative regulation of transcription elongation by RNA polymerase II"/>
    <property type="evidence" value="ECO:0007669"/>
    <property type="project" value="InterPro"/>
</dbReference>
<evidence type="ECO:0000256" key="4">
    <source>
        <dbReference type="ARBA" id="ARBA00023015"/>
    </source>
</evidence>
<reference evidence="8 9" key="1">
    <citation type="submission" date="2024-01" db="EMBL/GenBank/DDBJ databases">
        <authorList>
            <person name="Waweru B."/>
        </authorList>
    </citation>
    <scope>NUCLEOTIDE SEQUENCE [LARGE SCALE GENOMIC DNA]</scope>
</reference>
<gene>
    <name evidence="8" type="ORF">DCAF_LOCUS9566</name>
</gene>
<dbReference type="PANTHER" id="PTHR33304">
    <property type="match status" value="1"/>
</dbReference>
<accession>A0AAV1RCX2</accession>
<feature type="compositionally biased region" description="Low complexity" evidence="6">
    <location>
        <begin position="67"/>
        <end position="79"/>
    </location>
</feature>
<feature type="region of interest" description="Disordered" evidence="6">
    <location>
        <begin position="367"/>
        <end position="387"/>
    </location>
</feature>
<dbReference type="EMBL" id="CAWUPB010000936">
    <property type="protein sequence ID" value="CAK7333685.1"/>
    <property type="molecule type" value="Genomic_DNA"/>
</dbReference>
<feature type="region of interest" description="Disordered" evidence="6">
    <location>
        <begin position="235"/>
        <end position="254"/>
    </location>
</feature>
<feature type="region of interest" description="Disordered" evidence="6">
    <location>
        <begin position="701"/>
        <end position="723"/>
    </location>
</feature>
<evidence type="ECO:0000313" key="8">
    <source>
        <dbReference type="EMBL" id="CAK7333685.1"/>
    </source>
</evidence>
<evidence type="ECO:0000256" key="2">
    <source>
        <dbReference type="ARBA" id="ARBA00022771"/>
    </source>
</evidence>
<dbReference type="GO" id="GO:0003676">
    <property type="term" value="F:nucleic acid binding"/>
    <property type="evidence" value="ECO:0007669"/>
    <property type="project" value="InterPro"/>
</dbReference>
<evidence type="ECO:0000256" key="6">
    <source>
        <dbReference type="SAM" id="MobiDB-lite"/>
    </source>
</evidence>
<dbReference type="Pfam" id="PF23121">
    <property type="entry name" value="SPOC_AIPP2"/>
    <property type="match status" value="1"/>
</dbReference>
<proteinExistence type="predicted"/>
<dbReference type="InterPro" id="IPR049914">
    <property type="entry name" value="PHD1-3/5-6"/>
</dbReference>
<dbReference type="Proteomes" id="UP001314170">
    <property type="component" value="Unassembled WGS sequence"/>
</dbReference>
<keyword evidence="3" id="KW-0862">Zinc</keyword>
<evidence type="ECO:0000259" key="7">
    <source>
        <dbReference type="SMART" id="SM00343"/>
    </source>
</evidence>
<keyword evidence="2" id="KW-0863">Zinc-finger</keyword>
<evidence type="ECO:0000313" key="9">
    <source>
        <dbReference type="Proteomes" id="UP001314170"/>
    </source>
</evidence>
<feature type="domain" description="CCHC-type" evidence="7">
    <location>
        <begin position="214"/>
        <end position="230"/>
    </location>
</feature>
<feature type="domain" description="CCHC-type" evidence="7">
    <location>
        <begin position="347"/>
        <end position="363"/>
    </location>
</feature>
<comment type="caution">
    <text evidence="8">The sequence shown here is derived from an EMBL/GenBank/DDBJ whole genome shotgun (WGS) entry which is preliminary data.</text>
</comment>
<dbReference type="AlphaFoldDB" id="A0AAV1RCX2"/>
<dbReference type="GO" id="GO:0140566">
    <property type="term" value="F:histone reader activity"/>
    <property type="evidence" value="ECO:0007669"/>
    <property type="project" value="InterPro"/>
</dbReference>
<dbReference type="InterPro" id="IPR056280">
    <property type="entry name" value="AIPP2-like_SPOC"/>
</dbReference>
<dbReference type="GO" id="GO:0008270">
    <property type="term" value="F:zinc ion binding"/>
    <property type="evidence" value="ECO:0007669"/>
    <property type="project" value="UniProtKB-KW"/>
</dbReference>
<organism evidence="8 9">
    <name type="scientific">Dovyalis caffra</name>
    <dbReference type="NCBI Taxonomy" id="77055"/>
    <lineage>
        <taxon>Eukaryota</taxon>
        <taxon>Viridiplantae</taxon>
        <taxon>Streptophyta</taxon>
        <taxon>Embryophyta</taxon>
        <taxon>Tracheophyta</taxon>
        <taxon>Spermatophyta</taxon>
        <taxon>Magnoliopsida</taxon>
        <taxon>eudicotyledons</taxon>
        <taxon>Gunneridae</taxon>
        <taxon>Pentapetalae</taxon>
        <taxon>rosids</taxon>
        <taxon>fabids</taxon>
        <taxon>Malpighiales</taxon>
        <taxon>Salicaceae</taxon>
        <taxon>Flacourtieae</taxon>
        <taxon>Dovyalis</taxon>
    </lineage>
</organism>
<sequence length="1213" mass="132233">MKEGPARMMSKSMSFKSVTSGRSSTNESKVKMLSSKFSHIQDTRALKQVKDRNAVDRKNLLRLDRPSGSSMTSSAVASTPKVDQRLTPRGESAIASSPSNNRELKSAQCDGRLGTLSRSTSSVGRKGADIPVRASSTNGISSISVEQKLNQLSPKDEPSSSSSWNAERQSNNANENLQDGLSRSRESSNQGEKARESSVSRLRHAGTTGLKNVTCQKCKEIGHATENCTAVSHLASGTDASTSSRTVREEMSKGSKLKAAIEAAMLKKPGIYRKKKESDRSDGLSLSNVDASGEVASQDQFSVLNKMIEGTLEGQANLGTSSPEFCKLTNINNVKQLNQHSTDAVVTCQKCKEIGHATENCTVVSPLASGNDASTSRTAREEMSKGSKLKAAIEAAMLKKPGIYRKKKESDQSDGLSLSNADASGEIASQDQFSVLNTTIEGTLEGQANLGTSSELCKSTNINNMKQLNEHSTDAVCSFMPGRLDSIAPYLGKPAHASAEKSVLMKMSAIPEHEYGVFEVHRSEKFSDLYGGIQAHLSTCASPKVFDMVNKFPQKINLDEVPRLSTWPRQFHTSGAKEENIALYFFAKDFESYENYKGLLDSMIKKDLALKGSFDGVEFFIFPSTQLPENSQRWNMLYFLWGVFKGRASDCSDSFKKIVIPSLNVVPRDNDISAAVLSSSANLCASECIVNKTPACGSSCDAPRTSNVPDKPRVPLNGNSDGEVLNSHTILEKQNGKLDSKSLPKIPGSCTSWCPEIRCSSPPLEEVGLPECSLDVELKPCTEVSGTNSGSDVEEIQMHEGASRLGEDMPFKIFGVGSQDSGGKRTFCEEIFDRTYCDRNNVKVGRDLNEDNVNRDAEALSEKGSRKRPYLDLSETVPLTSSSMTQKTPWDKADDNKLVDGESIGKKLKMGFSGLYGGSGSRDGNCLSGSFTSQTCDLGSSSLIEGKSYGTASEEKVIMEDLEANERYFFPVDPHHVKDIQLLDNSMAWNSSNVEDRFRDGIPNLELALGAETKSPNKGILPFFGMVEKNNNQNKPPNKVMNKEEDDGVSASLSLSLSFPFPDKEQTVKPVPKTEQLVPERHHENVEADYNWRNAGKFQRMHLVTAGLADALDSVKYYCLLPCVDPGSSPGKGFAWESHKSMLVPGLLHGNLLSLRISVLSLVLVLVLCNSSSIPDGFTSSYVYYSTLQAYDYGFLNELYFKPTKPNITKHLI</sequence>
<keyword evidence="4" id="KW-0805">Transcription regulation</keyword>
<feature type="region of interest" description="Disordered" evidence="6">
    <location>
        <begin position="1"/>
        <end position="30"/>
    </location>
</feature>